<reference evidence="2 3" key="1">
    <citation type="submission" date="2014-02" db="EMBL/GenBank/DDBJ databases">
        <title>The genome sequence of Colletotrichum fioriniae PJ7.</title>
        <authorList>
            <person name="Baroncelli R."/>
            <person name="Thon M.R."/>
        </authorList>
    </citation>
    <scope>NUCLEOTIDE SEQUENCE [LARGE SCALE GENOMIC DNA]</scope>
    <source>
        <strain evidence="2 3">PJ7</strain>
    </source>
</reference>
<evidence type="ECO:0000313" key="3">
    <source>
        <dbReference type="Proteomes" id="UP000020467"/>
    </source>
</evidence>
<name>A0A010S8W7_9PEZI</name>
<dbReference type="EMBL" id="JARH01000380">
    <property type="protein sequence ID" value="EXF81158.1"/>
    <property type="molecule type" value="Genomic_DNA"/>
</dbReference>
<feature type="region of interest" description="Disordered" evidence="1">
    <location>
        <begin position="1"/>
        <end position="26"/>
    </location>
</feature>
<accession>A0A010S8W7</accession>
<evidence type="ECO:0000256" key="1">
    <source>
        <dbReference type="SAM" id="MobiDB-lite"/>
    </source>
</evidence>
<evidence type="ECO:0000313" key="2">
    <source>
        <dbReference type="EMBL" id="EXF81158.1"/>
    </source>
</evidence>
<dbReference type="HOGENOM" id="CLU_1896041_0_0_1"/>
<dbReference type="KEGG" id="cfj:CFIO01_12801"/>
<comment type="caution">
    <text evidence="2">The sequence shown here is derived from an EMBL/GenBank/DDBJ whole genome shotgun (WGS) entry which is preliminary data.</text>
</comment>
<dbReference type="Proteomes" id="UP000020467">
    <property type="component" value="Unassembled WGS sequence"/>
</dbReference>
<proteinExistence type="predicted"/>
<protein>
    <submittedName>
        <fullName evidence="2">Uncharacterized protein</fullName>
    </submittedName>
</protein>
<organism evidence="2 3">
    <name type="scientific">Colletotrichum fioriniae PJ7</name>
    <dbReference type="NCBI Taxonomy" id="1445577"/>
    <lineage>
        <taxon>Eukaryota</taxon>
        <taxon>Fungi</taxon>
        <taxon>Dikarya</taxon>
        <taxon>Ascomycota</taxon>
        <taxon>Pezizomycotina</taxon>
        <taxon>Sordariomycetes</taxon>
        <taxon>Hypocreomycetidae</taxon>
        <taxon>Glomerellales</taxon>
        <taxon>Glomerellaceae</taxon>
        <taxon>Colletotrichum</taxon>
        <taxon>Colletotrichum acutatum species complex</taxon>
    </lineage>
</organism>
<keyword evidence="3" id="KW-1185">Reference proteome</keyword>
<feature type="compositionally biased region" description="Basic and acidic residues" evidence="1">
    <location>
        <begin position="7"/>
        <end position="26"/>
    </location>
</feature>
<gene>
    <name evidence="2" type="ORF">CFIO01_12801</name>
</gene>
<dbReference type="AlphaFoldDB" id="A0A010S8W7"/>
<sequence length="134" mass="15075">MASFADLQKDHGQSHHESENEDGRGLCEECEIEQAEAWRQREKAFALDAFGKYEECRVALCTSNFRILGSNPYHHGSRASQLFQGPRNLALPFLPELLGPEEHPPLRSQPAINPPSQLGNFISPLDRLPININK</sequence>